<evidence type="ECO:0000313" key="2">
    <source>
        <dbReference type="EMBL" id="MCW6037476.1"/>
    </source>
</evidence>
<dbReference type="Proteomes" id="UP001526426">
    <property type="component" value="Unassembled WGS sequence"/>
</dbReference>
<evidence type="ECO:0000256" key="1">
    <source>
        <dbReference type="SAM" id="Phobius"/>
    </source>
</evidence>
<dbReference type="RefSeq" id="WP_265265332.1">
    <property type="nucleotide sequence ID" value="NZ_JAIHOM010000073.1"/>
</dbReference>
<sequence length="125" mass="14130">MLNEILPFALPINKIAIAGTCLWALALYIACSSLRHWITEQLDRWFHFAESLYLPQDELQRTRKSRESQNAFYASIFSIFPFLAAGILCDYGVDLSLGRSWSISLGILACMGCAVYELGRRSGEF</sequence>
<feature type="transmembrane region" description="Helical" evidence="1">
    <location>
        <begin position="12"/>
        <end position="31"/>
    </location>
</feature>
<keyword evidence="1" id="KW-1133">Transmembrane helix</keyword>
<protein>
    <submittedName>
        <fullName evidence="2">Uncharacterized protein</fullName>
    </submittedName>
</protein>
<keyword evidence="3" id="KW-1185">Reference proteome</keyword>
<dbReference type="EMBL" id="JAIHOM010000073">
    <property type="protein sequence ID" value="MCW6037476.1"/>
    <property type="molecule type" value="Genomic_DNA"/>
</dbReference>
<feature type="transmembrane region" description="Helical" evidence="1">
    <location>
        <begin position="99"/>
        <end position="119"/>
    </location>
</feature>
<accession>A0ABT3L7J4</accession>
<proteinExistence type="predicted"/>
<feature type="transmembrane region" description="Helical" evidence="1">
    <location>
        <begin position="71"/>
        <end position="93"/>
    </location>
</feature>
<evidence type="ECO:0000313" key="3">
    <source>
        <dbReference type="Proteomes" id="UP001526426"/>
    </source>
</evidence>
<keyword evidence="1" id="KW-0812">Transmembrane</keyword>
<gene>
    <name evidence="2" type="ORF">K4A83_14510</name>
</gene>
<keyword evidence="1" id="KW-0472">Membrane</keyword>
<reference evidence="2 3" key="1">
    <citation type="submission" date="2021-08" db="EMBL/GenBank/DDBJ databases">
        <title>Draft genome sequence of Spirulina subsalsa with high tolerance to salinity and hype-accumulation of phycocyanin.</title>
        <authorList>
            <person name="Pei H."/>
            <person name="Jiang L."/>
        </authorList>
    </citation>
    <scope>NUCLEOTIDE SEQUENCE [LARGE SCALE GENOMIC DNA]</scope>
    <source>
        <strain evidence="2 3">FACHB-351</strain>
    </source>
</reference>
<organism evidence="2 3">
    <name type="scientific">Spirulina subsalsa FACHB-351</name>
    <dbReference type="NCBI Taxonomy" id="234711"/>
    <lineage>
        <taxon>Bacteria</taxon>
        <taxon>Bacillati</taxon>
        <taxon>Cyanobacteriota</taxon>
        <taxon>Cyanophyceae</taxon>
        <taxon>Spirulinales</taxon>
        <taxon>Spirulinaceae</taxon>
        <taxon>Spirulina</taxon>
    </lineage>
</organism>
<comment type="caution">
    <text evidence="2">The sequence shown here is derived from an EMBL/GenBank/DDBJ whole genome shotgun (WGS) entry which is preliminary data.</text>
</comment>
<name>A0ABT3L7J4_9CYAN</name>